<dbReference type="PANTHER" id="PTHR21255:SF7">
    <property type="entry name" value="DYNEIN LIGHT CHAIN TCTEX-TYPE PROTEIN 2B"/>
    <property type="match status" value="1"/>
</dbReference>
<gene>
    <name evidence="2" type="ORF">CTAYLR_010155</name>
</gene>
<accession>A0AAD7U6I7</accession>
<keyword evidence="3" id="KW-1185">Reference proteome</keyword>
<dbReference type="PANTHER" id="PTHR21255">
    <property type="entry name" value="T-COMPLEX-ASSOCIATED-TESTIS-EXPRESSED 1/ DYNEIN LIGHT CHAIN"/>
    <property type="match status" value="1"/>
</dbReference>
<dbReference type="InterPro" id="IPR005334">
    <property type="entry name" value="Tctex-1-like"/>
</dbReference>
<dbReference type="FunFam" id="3.30.1140.40:FF:000003">
    <property type="entry name" value="tctex1 domain-containing protein 2"/>
    <property type="match status" value="1"/>
</dbReference>
<dbReference type="AlphaFoldDB" id="A0AAD7U6I7"/>
<proteinExistence type="inferred from homology"/>
<evidence type="ECO:0000313" key="2">
    <source>
        <dbReference type="EMBL" id="KAJ8599180.1"/>
    </source>
</evidence>
<comment type="similarity">
    <text evidence="1">Belongs to the dynein light chain Tctex-type family.</text>
</comment>
<protein>
    <submittedName>
        <fullName evidence="2">Uncharacterized protein</fullName>
    </submittedName>
</protein>
<dbReference type="InterPro" id="IPR038586">
    <property type="entry name" value="Tctex-1-like_sf"/>
</dbReference>
<dbReference type="Pfam" id="PF03645">
    <property type="entry name" value="Tctex-1"/>
    <property type="match status" value="1"/>
</dbReference>
<dbReference type="EMBL" id="JAQMWT010000583">
    <property type="protein sequence ID" value="KAJ8599180.1"/>
    <property type="molecule type" value="Genomic_DNA"/>
</dbReference>
<name>A0AAD7U6I7_9STRA</name>
<dbReference type="Proteomes" id="UP001230188">
    <property type="component" value="Unassembled WGS sequence"/>
</dbReference>
<evidence type="ECO:0000256" key="1">
    <source>
        <dbReference type="ARBA" id="ARBA00005361"/>
    </source>
</evidence>
<dbReference type="GO" id="GO:0005868">
    <property type="term" value="C:cytoplasmic dynein complex"/>
    <property type="evidence" value="ECO:0007669"/>
    <property type="project" value="TreeGrafter"/>
</dbReference>
<dbReference type="GO" id="GO:0045505">
    <property type="term" value="F:dynein intermediate chain binding"/>
    <property type="evidence" value="ECO:0007669"/>
    <property type="project" value="TreeGrafter"/>
</dbReference>
<comment type="caution">
    <text evidence="2">The sequence shown here is derived from an EMBL/GenBank/DDBJ whole genome shotgun (WGS) entry which is preliminary data.</text>
</comment>
<evidence type="ECO:0000313" key="3">
    <source>
        <dbReference type="Proteomes" id="UP001230188"/>
    </source>
</evidence>
<dbReference type="GO" id="GO:0007018">
    <property type="term" value="P:microtubule-based movement"/>
    <property type="evidence" value="ECO:0007669"/>
    <property type="project" value="TreeGrafter"/>
</dbReference>
<reference evidence="2" key="1">
    <citation type="submission" date="2023-01" db="EMBL/GenBank/DDBJ databases">
        <title>Metagenome sequencing of chrysophaentin producing Chrysophaeum taylorii.</title>
        <authorList>
            <person name="Davison J."/>
            <person name="Bewley C."/>
        </authorList>
    </citation>
    <scope>NUCLEOTIDE SEQUENCE</scope>
    <source>
        <strain evidence="2">NIES-1699</strain>
    </source>
</reference>
<sequence length="125" mass="14054">MAANAIPNQSPDVLRPAYTQRASASAMKDIIRSVLEEELAGQVYQGDTVQQQTKAIADTVRERLKHLQLPRYKYMVQVVIGEQRGEGVRMGCRTFWEPTTDTYASDTFVNDSIFCVVVAYAVYLC</sequence>
<dbReference type="CDD" id="cd21459">
    <property type="entry name" value="DLC-like_TCTEX1D2"/>
    <property type="match status" value="1"/>
</dbReference>
<dbReference type="Gene3D" id="3.30.1140.40">
    <property type="entry name" value="Tctex-1"/>
    <property type="match status" value="1"/>
</dbReference>
<dbReference type="GO" id="GO:0005737">
    <property type="term" value="C:cytoplasm"/>
    <property type="evidence" value="ECO:0007669"/>
    <property type="project" value="TreeGrafter"/>
</dbReference>
<organism evidence="2 3">
    <name type="scientific">Chrysophaeum taylorii</name>
    <dbReference type="NCBI Taxonomy" id="2483200"/>
    <lineage>
        <taxon>Eukaryota</taxon>
        <taxon>Sar</taxon>
        <taxon>Stramenopiles</taxon>
        <taxon>Ochrophyta</taxon>
        <taxon>Pelagophyceae</taxon>
        <taxon>Pelagomonadales</taxon>
        <taxon>Pelagomonadaceae</taxon>
        <taxon>Chrysophaeum</taxon>
    </lineage>
</organism>